<accession>A0A4S4FXJ4</accession>
<feature type="compositionally biased region" description="Polar residues" evidence="4">
    <location>
        <begin position="347"/>
        <end position="363"/>
    </location>
</feature>
<dbReference type="GO" id="GO:0006508">
    <property type="term" value="P:proteolysis"/>
    <property type="evidence" value="ECO:0007669"/>
    <property type="project" value="UniProtKB-KW"/>
</dbReference>
<keyword evidence="2" id="KW-0645">Protease</keyword>
<comment type="similarity">
    <text evidence="1">Belongs to the peptidase S1C family.</text>
</comment>
<keyword evidence="3" id="KW-0378">Hydrolase</keyword>
<feature type="region of interest" description="Disordered" evidence="4">
    <location>
        <begin position="1"/>
        <end position="151"/>
    </location>
</feature>
<dbReference type="InterPro" id="IPR001478">
    <property type="entry name" value="PDZ"/>
</dbReference>
<dbReference type="GO" id="GO:0004252">
    <property type="term" value="F:serine-type endopeptidase activity"/>
    <property type="evidence" value="ECO:0007669"/>
    <property type="project" value="InterPro"/>
</dbReference>
<dbReference type="Gene3D" id="2.40.10.10">
    <property type="entry name" value="Trypsin-like serine proteases"/>
    <property type="match status" value="2"/>
</dbReference>
<dbReference type="InterPro" id="IPR051201">
    <property type="entry name" value="Chloro_Bact_Ser_Proteases"/>
</dbReference>
<name>A0A4S4FXJ4_9MICO</name>
<feature type="compositionally biased region" description="Low complexity" evidence="4">
    <location>
        <begin position="41"/>
        <end position="119"/>
    </location>
</feature>
<dbReference type="InterPro" id="IPR009003">
    <property type="entry name" value="Peptidase_S1_PA"/>
</dbReference>
<keyword evidence="7" id="KW-1185">Reference proteome</keyword>
<dbReference type="AlphaFoldDB" id="A0A4S4FXJ4"/>
<dbReference type="SUPFAM" id="SSF50494">
    <property type="entry name" value="Trypsin-like serine proteases"/>
    <property type="match status" value="1"/>
</dbReference>
<dbReference type="Pfam" id="PF13180">
    <property type="entry name" value="PDZ_2"/>
    <property type="match status" value="1"/>
</dbReference>
<dbReference type="SMART" id="SM00228">
    <property type="entry name" value="PDZ"/>
    <property type="match status" value="1"/>
</dbReference>
<evidence type="ECO:0000256" key="2">
    <source>
        <dbReference type="ARBA" id="ARBA00022670"/>
    </source>
</evidence>
<evidence type="ECO:0000256" key="1">
    <source>
        <dbReference type="ARBA" id="ARBA00010541"/>
    </source>
</evidence>
<comment type="caution">
    <text evidence="6">The sequence shown here is derived from an EMBL/GenBank/DDBJ whole genome shotgun (WGS) entry which is preliminary data.</text>
</comment>
<dbReference type="Gene3D" id="2.30.42.10">
    <property type="match status" value="1"/>
</dbReference>
<evidence type="ECO:0000256" key="3">
    <source>
        <dbReference type="ARBA" id="ARBA00022801"/>
    </source>
</evidence>
<proteinExistence type="inferred from homology"/>
<protein>
    <submittedName>
        <fullName evidence="6">PDZ domain-containing protein</fullName>
    </submittedName>
</protein>
<dbReference type="PRINTS" id="PR00834">
    <property type="entry name" value="PROTEASES2C"/>
</dbReference>
<dbReference type="RefSeq" id="WP_136421719.1">
    <property type="nucleotide sequence ID" value="NZ_SSSN01000003.1"/>
</dbReference>
<dbReference type="Proteomes" id="UP000307380">
    <property type="component" value="Unassembled WGS sequence"/>
</dbReference>
<evidence type="ECO:0000313" key="6">
    <source>
        <dbReference type="EMBL" id="THG34862.1"/>
    </source>
</evidence>
<evidence type="ECO:0000256" key="4">
    <source>
        <dbReference type="SAM" id="MobiDB-lite"/>
    </source>
</evidence>
<evidence type="ECO:0000259" key="5">
    <source>
        <dbReference type="PROSITE" id="PS50106"/>
    </source>
</evidence>
<dbReference type="Pfam" id="PF13365">
    <property type="entry name" value="Trypsin_2"/>
    <property type="match status" value="2"/>
</dbReference>
<evidence type="ECO:0000313" key="7">
    <source>
        <dbReference type="Proteomes" id="UP000307380"/>
    </source>
</evidence>
<feature type="domain" description="PDZ" evidence="5">
    <location>
        <begin position="463"/>
        <end position="523"/>
    </location>
</feature>
<sequence length="562" mass="55020">MTDSTTPESNNEEHTAPEVTPTAADENAGVTGPTERIERVAPTGAAPTAAAQPDSSVSSSQAATAATVPLPDAAPAAPAASQAPAAAQAPAPTGAFGQSTAPQAPVYAPNAAQQAYAQQGHPTQPYGQPAYGQPGYAHPPQQYGATPAPADTKTKNRVVLPVVAALIAGSLIGGGSAAGVSALMGNQSNASTPTSATAPQNVVVNNTDSVNEITAVAAKASPSVVTISVTADSSAGTGSGVVLSKDGYILTNTHVVTLDGSASKVTIQVQTTDGKLYDATVVGTDPTSDLAVIKLKDASGLTPLDFADSSKLNVGDAAVAIGAPLGLANTVTNGIVSALNRSIQVASSAAPDTSGQDSQTPDQNGNGSGGSGSPFDFWNFDMPGQSQQQQSATSTISLPVIQTDAAINPGNSGGALLNSKGQLIGINVAIASAGESSSGGQSGSIGVGFAIPANLAKRISDEIISGGKASHGLLGASVADAASTTSGTVGALIKEATSGGAADKGGLKSGDIITSFNGVPITDANDLTAQVRYLPGGAQASVSYTRDGKTATTSVTLGELKS</sequence>
<dbReference type="OrthoDB" id="9758917at2"/>
<dbReference type="InterPro" id="IPR043504">
    <property type="entry name" value="Peptidase_S1_PA_chymotrypsin"/>
</dbReference>
<gene>
    <name evidence="6" type="ORF">E6C70_01865</name>
</gene>
<reference evidence="6 7" key="1">
    <citation type="submission" date="2019-04" db="EMBL/GenBank/DDBJ databases">
        <authorList>
            <person name="Jiang L."/>
        </authorList>
    </citation>
    <scope>NUCLEOTIDE SEQUENCE [LARGE SCALE GENOMIC DNA]</scope>
    <source>
        <strain evidence="6 7">YIM 131861</strain>
    </source>
</reference>
<dbReference type="PANTHER" id="PTHR43343">
    <property type="entry name" value="PEPTIDASE S12"/>
    <property type="match status" value="1"/>
</dbReference>
<dbReference type="PANTHER" id="PTHR43343:SF3">
    <property type="entry name" value="PROTEASE DO-LIKE 8, CHLOROPLASTIC"/>
    <property type="match status" value="1"/>
</dbReference>
<dbReference type="InterPro" id="IPR036034">
    <property type="entry name" value="PDZ_sf"/>
</dbReference>
<dbReference type="SUPFAM" id="SSF50156">
    <property type="entry name" value="PDZ domain-like"/>
    <property type="match status" value="1"/>
</dbReference>
<feature type="region of interest" description="Disordered" evidence="4">
    <location>
        <begin position="347"/>
        <end position="394"/>
    </location>
</feature>
<dbReference type="InterPro" id="IPR001940">
    <property type="entry name" value="Peptidase_S1C"/>
</dbReference>
<organism evidence="6 7">
    <name type="scientific">Orlajensenia flava</name>
    <dbReference type="NCBI Taxonomy" id="2565934"/>
    <lineage>
        <taxon>Bacteria</taxon>
        <taxon>Bacillati</taxon>
        <taxon>Actinomycetota</taxon>
        <taxon>Actinomycetes</taxon>
        <taxon>Micrococcales</taxon>
        <taxon>Microbacteriaceae</taxon>
        <taxon>Orlajensenia</taxon>
    </lineage>
</organism>
<dbReference type="PROSITE" id="PS50106">
    <property type="entry name" value="PDZ"/>
    <property type="match status" value="1"/>
</dbReference>
<dbReference type="EMBL" id="SSSN01000003">
    <property type="protein sequence ID" value="THG34862.1"/>
    <property type="molecule type" value="Genomic_DNA"/>
</dbReference>